<organism evidence="2 3">
    <name type="scientific">Nocardiopsis aegyptia</name>
    <dbReference type="NCBI Taxonomy" id="220378"/>
    <lineage>
        <taxon>Bacteria</taxon>
        <taxon>Bacillati</taxon>
        <taxon>Actinomycetota</taxon>
        <taxon>Actinomycetes</taxon>
        <taxon>Streptosporangiales</taxon>
        <taxon>Nocardiopsidaceae</taxon>
        <taxon>Nocardiopsis</taxon>
    </lineage>
</organism>
<evidence type="ECO:0000256" key="1">
    <source>
        <dbReference type="SAM" id="MobiDB-lite"/>
    </source>
</evidence>
<feature type="compositionally biased region" description="Basic and acidic residues" evidence="1">
    <location>
        <begin position="46"/>
        <end position="68"/>
    </location>
</feature>
<comment type="caution">
    <text evidence="2">The sequence shown here is derived from an EMBL/GenBank/DDBJ whole genome shotgun (WGS) entry which is preliminary data.</text>
</comment>
<feature type="region of interest" description="Disordered" evidence="1">
    <location>
        <begin position="29"/>
        <end position="124"/>
    </location>
</feature>
<name>A0A7Z0JCT3_9ACTN</name>
<accession>A0A7Z0JCT3</accession>
<sequence>MITTSFPFDSNRDRLERSAREHARALALERGLFDDGPIPLDGPVVDDPRHAGTDDGHDPSAARHRAAEEAIAVPSPAAKRGRHGSGRAHDDNAAWENAVRDDAAQTASAEGNRNQEDGRERGPVLGVESREAIRELWVGQRVSFPYKRRRYTGVVTKLGRTRVVVAYRIATGRDRDRVRLVHASLVTPVEVEDR</sequence>
<reference evidence="2 3" key="1">
    <citation type="submission" date="2020-07" db="EMBL/GenBank/DDBJ databases">
        <title>Sequencing the genomes of 1000 actinobacteria strains.</title>
        <authorList>
            <person name="Klenk H.-P."/>
        </authorList>
    </citation>
    <scope>NUCLEOTIDE SEQUENCE [LARGE SCALE GENOMIC DNA]</scope>
    <source>
        <strain evidence="2 3">DSM 44442</strain>
    </source>
</reference>
<dbReference type="Proteomes" id="UP000572051">
    <property type="component" value="Unassembled WGS sequence"/>
</dbReference>
<feature type="compositionally biased region" description="Basic and acidic residues" evidence="1">
    <location>
        <begin position="113"/>
        <end position="124"/>
    </location>
</feature>
<dbReference type="EMBL" id="JACCFS010000001">
    <property type="protein sequence ID" value="NYJ37788.1"/>
    <property type="molecule type" value="Genomic_DNA"/>
</dbReference>
<proteinExistence type="predicted"/>
<gene>
    <name evidence="2" type="ORF">HNR10_005669</name>
</gene>
<dbReference type="AlphaFoldDB" id="A0A7Z0JCT3"/>
<keyword evidence="3" id="KW-1185">Reference proteome</keyword>
<dbReference type="RefSeq" id="WP_179828821.1">
    <property type="nucleotide sequence ID" value="NZ_JACCFS010000001.1"/>
</dbReference>
<evidence type="ECO:0000313" key="3">
    <source>
        <dbReference type="Proteomes" id="UP000572051"/>
    </source>
</evidence>
<evidence type="ECO:0000313" key="2">
    <source>
        <dbReference type="EMBL" id="NYJ37788.1"/>
    </source>
</evidence>
<protein>
    <submittedName>
        <fullName evidence="2">Uncharacterized protein</fullName>
    </submittedName>
</protein>
<feature type="compositionally biased region" description="Basic and acidic residues" evidence="1">
    <location>
        <begin position="87"/>
        <end position="103"/>
    </location>
</feature>